<dbReference type="CDD" id="cd02274">
    <property type="entry name" value="DHDPR_N"/>
    <property type="match status" value="1"/>
</dbReference>
<comment type="catalytic activity">
    <reaction evidence="9">
        <text>(S)-2,3,4,5-tetrahydrodipicolinate + NADP(+) + H2O = (2S,4S)-4-hydroxy-2,3,4,5-tetrahydrodipicolinate + NADPH + H(+)</text>
        <dbReference type="Rhea" id="RHEA:35331"/>
        <dbReference type="ChEBI" id="CHEBI:15377"/>
        <dbReference type="ChEBI" id="CHEBI:15378"/>
        <dbReference type="ChEBI" id="CHEBI:16845"/>
        <dbReference type="ChEBI" id="CHEBI:57783"/>
        <dbReference type="ChEBI" id="CHEBI:58349"/>
        <dbReference type="ChEBI" id="CHEBI:67139"/>
        <dbReference type="EC" id="1.17.1.8"/>
    </reaction>
</comment>
<comment type="pathway">
    <text evidence="9">Amino-acid biosynthesis; L-lysine biosynthesis via DAP pathway; (S)-tetrahydrodipicolinate from L-aspartate: step 4/4.</text>
</comment>
<dbReference type="GO" id="GO:0016726">
    <property type="term" value="F:oxidoreductase activity, acting on CH or CH2 groups, NAD or NADP as acceptor"/>
    <property type="evidence" value="ECO:0007669"/>
    <property type="project" value="UniProtKB-UniRule"/>
</dbReference>
<keyword evidence="3 9" id="KW-0028">Amino-acid biosynthesis</keyword>
<feature type="binding site" evidence="9">
    <location>
        <begin position="151"/>
        <end position="152"/>
    </location>
    <ligand>
        <name>(S)-2,3,4,5-tetrahydrodipicolinate</name>
        <dbReference type="ChEBI" id="CHEBI:16845"/>
    </ligand>
</feature>
<dbReference type="OrthoDB" id="9790352at2"/>
<feature type="active site" description="Proton donor/acceptor" evidence="9">
    <location>
        <position position="141"/>
    </location>
</feature>
<dbReference type="EMBL" id="LTDM01000032">
    <property type="protein sequence ID" value="OLS02359.1"/>
    <property type="molecule type" value="Genomic_DNA"/>
</dbReference>
<dbReference type="InterPro" id="IPR023940">
    <property type="entry name" value="DHDPR_bac"/>
</dbReference>
<keyword evidence="6 9" id="KW-0560">Oxidoreductase</keyword>
<comment type="catalytic activity">
    <reaction evidence="9">
        <text>(S)-2,3,4,5-tetrahydrodipicolinate + NAD(+) + H2O = (2S,4S)-4-hydroxy-2,3,4,5-tetrahydrodipicolinate + NADH + H(+)</text>
        <dbReference type="Rhea" id="RHEA:35323"/>
        <dbReference type="ChEBI" id="CHEBI:15377"/>
        <dbReference type="ChEBI" id="CHEBI:15378"/>
        <dbReference type="ChEBI" id="CHEBI:16845"/>
        <dbReference type="ChEBI" id="CHEBI:57540"/>
        <dbReference type="ChEBI" id="CHEBI:57945"/>
        <dbReference type="ChEBI" id="CHEBI:67139"/>
        <dbReference type="EC" id="1.17.1.8"/>
    </reaction>
</comment>
<evidence type="ECO:0000256" key="2">
    <source>
        <dbReference type="ARBA" id="ARBA00022490"/>
    </source>
</evidence>
<dbReference type="PIRSF" id="PIRSF000161">
    <property type="entry name" value="DHPR"/>
    <property type="match status" value="1"/>
</dbReference>
<feature type="binding site" evidence="9">
    <location>
        <begin position="85"/>
        <end position="87"/>
    </location>
    <ligand>
        <name>NAD(+)</name>
        <dbReference type="ChEBI" id="CHEBI:57540"/>
    </ligand>
</feature>
<comment type="caution">
    <text evidence="9">Was originally thought to be a dihydrodipicolinate reductase (DHDPR), catalyzing the conversion of dihydrodipicolinate to tetrahydrodipicolinate. However, it was shown in E.coli that the substrate of the enzymatic reaction is not dihydrodipicolinate (DHDP) but in fact (2S,4S)-4-hydroxy-2,3,4,5-tetrahydrodipicolinic acid (HTPA), the product released by the DapA-catalyzed reaction.</text>
</comment>
<dbReference type="InterPro" id="IPR022663">
    <property type="entry name" value="DapB_C"/>
</dbReference>
<dbReference type="GO" id="GO:0009089">
    <property type="term" value="P:lysine biosynthetic process via diaminopimelate"/>
    <property type="evidence" value="ECO:0007669"/>
    <property type="project" value="UniProtKB-UniRule"/>
</dbReference>
<dbReference type="GO" id="GO:0008839">
    <property type="term" value="F:4-hydroxy-tetrahydrodipicolinate reductase"/>
    <property type="evidence" value="ECO:0007669"/>
    <property type="project" value="UniProtKB-UniRule"/>
</dbReference>
<keyword evidence="8 9" id="KW-0457">Lysine biosynthesis</keyword>
<keyword evidence="14" id="KW-1185">Reference proteome</keyword>
<evidence type="ECO:0000259" key="12">
    <source>
        <dbReference type="Pfam" id="PF05173"/>
    </source>
</evidence>
<dbReference type="Pfam" id="PF05173">
    <property type="entry name" value="DapB_C"/>
    <property type="match status" value="1"/>
</dbReference>
<evidence type="ECO:0000259" key="11">
    <source>
        <dbReference type="Pfam" id="PF01113"/>
    </source>
</evidence>
<feature type="binding site" evidence="9">
    <location>
        <position position="142"/>
    </location>
    <ligand>
        <name>(S)-2,3,4,5-tetrahydrodipicolinate</name>
        <dbReference type="ChEBI" id="CHEBI:16845"/>
    </ligand>
</feature>
<dbReference type="GO" id="GO:0019877">
    <property type="term" value="P:diaminopimelate biosynthetic process"/>
    <property type="evidence" value="ECO:0007669"/>
    <property type="project" value="UniProtKB-UniRule"/>
</dbReference>
<dbReference type="HAMAP" id="MF_00102">
    <property type="entry name" value="DapB"/>
    <property type="match status" value="1"/>
</dbReference>
<dbReference type="UniPathway" id="UPA00034">
    <property type="reaction ID" value="UER00018"/>
</dbReference>
<comment type="similarity">
    <text evidence="1 9">Belongs to the DapB family.</text>
</comment>
<evidence type="ECO:0000256" key="6">
    <source>
        <dbReference type="ARBA" id="ARBA00023002"/>
    </source>
</evidence>
<evidence type="ECO:0000256" key="7">
    <source>
        <dbReference type="ARBA" id="ARBA00023027"/>
    </source>
</evidence>
<feature type="domain" description="Dihydrodipicolinate reductase N-terminal" evidence="11">
    <location>
        <begin position="1"/>
        <end position="111"/>
    </location>
</feature>
<reference evidence="13 14" key="1">
    <citation type="submission" date="2016-02" db="EMBL/GenBank/DDBJ databases">
        <title>Genome sequence of Tissierella creatinophila DSM 6911.</title>
        <authorList>
            <person name="Poehlein A."/>
            <person name="Daniel R."/>
        </authorList>
    </citation>
    <scope>NUCLEOTIDE SEQUENCE [LARGE SCALE GENOMIC DNA]</scope>
    <source>
        <strain evidence="13 14">DSM 6911</strain>
    </source>
</reference>
<feature type="binding site" evidence="9">
    <location>
        <begin position="7"/>
        <end position="12"/>
    </location>
    <ligand>
        <name>NAD(+)</name>
        <dbReference type="ChEBI" id="CHEBI:57540"/>
    </ligand>
</feature>
<dbReference type="Gene3D" id="3.30.360.10">
    <property type="entry name" value="Dihydrodipicolinate Reductase, domain 2"/>
    <property type="match status" value="1"/>
</dbReference>
<feature type="binding site" evidence="9">
    <location>
        <position position="34"/>
    </location>
    <ligand>
        <name>NAD(+)</name>
        <dbReference type="ChEBI" id="CHEBI:57540"/>
    </ligand>
</feature>
<protein>
    <recommendedName>
        <fullName evidence="9 10">4-hydroxy-tetrahydrodipicolinate reductase</fullName>
        <shortName evidence="9">HTPA reductase</shortName>
        <ecNumber evidence="9 10">1.17.1.8</ecNumber>
    </recommendedName>
</protein>
<dbReference type="InterPro" id="IPR000846">
    <property type="entry name" value="DapB_N"/>
</dbReference>
<evidence type="ECO:0000256" key="10">
    <source>
        <dbReference type="NCBIfam" id="TIGR00036"/>
    </source>
</evidence>
<dbReference type="RefSeq" id="WP_075727157.1">
    <property type="nucleotide sequence ID" value="NZ_LTDM01000032.1"/>
</dbReference>
<evidence type="ECO:0000256" key="9">
    <source>
        <dbReference type="HAMAP-Rule" id="MF_00102"/>
    </source>
</evidence>
<sequence>MKIIINGSNGRIGKEITKLLLDGYKNSSLAAKVDRNNTTSANDLLFAKLDDFDGEADCIIDFSNHLATKDLTDYAIKRNIPLVIATTGQTEEELEMIKVASKKIPVFLAANVSVGIALLLELVKLTVKMMPGAEIGILEKHHNQKLDAPSGTALAIERAIKSVKEKEDKQIEIHSIRMGNIVGEHEVIIGTKTETITLKHKAHCKELFAEGAIVAAEFLIDKPAGLYGMKDLIG</sequence>
<dbReference type="SUPFAM" id="SSF55347">
    <property type="entry name" value="Glyceraldehyde-3-phosphate dehydrogenase-like, C-terminal domain"/>
    <property type="match status" value="1"/>
</dbReference>
<comment type="subcellular location">
    <subcellularLocation>
        <location evidence="9">Cytoplasm</location>
    </subcellularLocation>
</comment>
<evidence type="ECO:0000313" key="14">
    <source>
        <dbReference type="Proteomes" id="UP000186112"/>
    </source>
</evidence>
<dbReference type="GO" id="GO:0005829">
    <property type="term" value="C:cytosol"/>
    <property type="evidence" value="ECO:0007669"/>
    <property type="project" value="TreeGrafter"/>
</dbReference>
<evidence type="ECO:0000256" key="1">
    <source>
        <dbReference type="ARBA" id="ARBA00006642"/>
    </source>
</evidence>
<dbReference type="AlphaFoldDB" id="A0A1U7M565"/>
<dbReference type="GO" id="GO:0050661">
    <property type="term" value="F:NADP binding"/>
    <property type="evidence" value="ECO:0007669"/>
    <property type="project" value="UniProtKB-UniRule"/>
</dbReference>
<proteinExistence type="inferred from homology"/>
<dbReference type="PANTHER" id="PTHR20836">
    <property type="entry name" value="DIHYDRODIPICOLINATE REDUCTASE"/>
    <property type="match status" value="1"/>
</dbReference>
<keyword evidence="2 9" id="KW-0963">Cytoplasm</keyword>
<keyword evidence="7 9" id="KW-0520">NAD</keyword>
<keyword evidence="4 9" id="KW-0521">NADP</keyword>
<name>A0A1U7M565_TISCR</name>
<feature type="binding site" evidence="9">
    <location>
        <position position="35"/>
    </location>
    <ligand>
        <name>NADP(+)</name>
        <dbReference type="ChEBI" id="CHEBI:58349"/>
    </ligand>
</feature>
<dbReference type="Pfam" id="PF01113">
    <property type="entry name" value="DapB_N"/>
    <property type="match status" value="1"/>
</dbReference>
<keyword evidence="5 9" id="KW-0220">Diaminopimelate biosynthesis</keyword>
<comment type="subunit">
    <text evidence="9">Homotetramer.</text>
</comment>
<gene>
    <name evidence="9 13" type="primary">dapB</name>
    <name evidence="13" type="ORF">TICRE_17460</name>
</gene>
<evidence type="ECO:0000256" key="3">
    <source>
        <dbReference type="ARBA" id="ARBA00022605"/>
    </source>
</evidence>
<evidence type="ECO:0000256" key="8">
    <source>
        <dbReference type="ARBA" id="ARBA00023154"/>
    </source>
</evidence>
<feature type="binding site" evidence="9">
    <location>
        <begin position="109"/>
        <end position="112"/>
    </location>
    <ligand>
        <name>NAD(+)</name>
        <dbReference type="ChEBI" id="CHEBI:57540"/>
    </ligand>
</feature>
<comment type="caution">
    <text evidence="13">The sequence shown here is derived from an EMBL/GenBank/DDBJ whole genome shotgun (WGS) entry which is preliminary data.</text>
</comment>
<organism evidence="13 14">
    <name type="scientific">Tissierella creatinophila DSM 6911</name>
    <dbReference type="NCBI Taxonomy" id="1123403"/>
    <lineage>
        <taxon>Bacteria</taxon>
        <taxon>Bacillati</taxon>
        <taxon>Bacillota</taxon>
        <taxon>Tissierellia</taxon>
        <taxon>Tissierellales</taxon>
        <taxon>Tissierellaceae</taxon>
        <taxon>Tissierella</taxon>
    </lineage>
</organism>
<dbReference type="Gene3D" id="3.40.50.720">
    <property type="entry name" value="NAD(P)-binding Rossmann-like Domain"/>
    <property type="match status" value="1"/>
</dbReference>
<comment type="function">
    <text evidence="9">Catalyzes the conversion of 4-hydroxy-tetrahydrodipicolinate (HTPA) to tetrahydrodipicolinate.</text>
</comment>
<accession>A0A1U7M565</accession>
<dbReference type="InterPro" id="IPR036291">
    <property type="entry name" value="NAD(P)-bd_dom_sf"/>
</dbReference>
<dbReference type="GO" id="GO:0051287">
    <property type="term" value="F:NAD binding"/>
    <property type="evidence" value="ECO:0007669"/>
    <property type="project" value="UniProtKB-UniRule"/>
</dbReference>
<evidence type="ECO:0000313" key="13">
    <source>
        <dbReference type="EMBL" id="OLS02359.1"/>
    </source>
</evidence>
<evidence type="ECO:0000256" key="5">
    <source>
        <dbReference type="ARBA" id="ARBA00022915"/>
    </source>
</evidence>
<dbReference type="Proteomes" id="UP000186112">
    <property type="component" value="Unassembled WGS sequence"/>
</dbReference>
<dbReference type="NCBIfam" id="TIGR00036">
    <property type="entry name" value="dapB"/>
    <property type="match status" value="1"/>
</dbReference>
<dbReference type="SUPFAM" id="SSF51735">
    <property type="entry name" value="NAD(P)-binding Rossmann-fold domains"/>
    <property type="match status" value="1"/>
</dbReference>
<feature type="active site" description="Proton donor" evidence="9">
    <location>
        <position position="145"/>
    </location>
</feature>
<dbReference type="EC" id="1.17.1.8" evidence="9 10"/>
<feature type="domain" description="Dihydrodipicolinate reductase C-terminal" evidence="12">
    <location>
        <begin position="115"/>
        <end position="232"/>
    </location>
</feature>
<evidence type="ECO:0000256" key="4">
    <source>
        <dbReference type="ARBA" id="ARBA00022857"/>
    </source>
</evidence>
<dbReference type="PANTHER" id="PTHR20836:SF7">
    <property type="entry name" value="4-HYDROXY-TETRAHYDRODIPICOLINATE REDUCTASE"/>
    <property type="match status" value="1"/>
</dbReference>